<evidence type="ECO:0000256" key="3">
    <source>
        <dbReference type="ARBA" id="ARBA00022694"/>
    </source>
</evidence>
<dbReference type="EMBL" id="NEVP01000011">
    <property type="protein sequence ID" value="OZI47024.1"/>
    <property type="molecule type" value="Genomic_DNA"/>
</dbReference>
<dbReference type="GO" id="GO:0005737">
    <property type="term" value="C:cytoplasm"/>
    <property type="evidence" value="ECO:0007669"/>
    <property type="project" value="UniProtKB-SubCell"/>
</dbReference>
<evidence type="ECO:0000256" key="5">
    <source>
        <dbReference type="ARBA" id="ARBA00022840"/>
    </source>
</evidence>
<dbReference type="AlphaFoldDB" id="A0A261TBM2"/>
<dbReference type="SUPFAM" id="SSF82829">
    <property type="entry name" value="MesJ substrate recognition domain-like"/>
    <property type="match status" value="1"/>
</dbReference>
<evidence type="ECO:0000259" key="9">
    <source>
        <dbReference type="Pfam" id="PF09179"/>
    </source>
</evidence>
<keyword evidence="2 7" id="KW-0436">Ligase</keyword>
<dbReference type="Pfam" id="PF01171">
    <property type="entry name" value="ATP_bind_3"/>
    <property type="match status" value="1"/>
</dbReference>
<gene>
    <name evidence="7" type="primary">tilS</name>
    <name evidence="10" type="ORF">CAL25_17995</name>
</gene>
<evidence type="ECO:0000313" key="11">
    <source>
        <dbReference type="Proteomes" id="UP000216913"/>
    </source>
</evidence>
<feature type="domain" description="tRNA(Ile)-lysidine/2-thiocytidine synthase N-terminal" evidence="8">
    <location>
        <begin position="28"/>
        <end position="207"/>
    </location>
</feature>
<evidence type="ECO:0000256" key="1">
    <source>
        <dbReference type="ARBA" id="ARBA00022490"/>
    </source>
</evidence>
<dbReference type="Gene3D" id="3.40.50.620">
    <property type="entry name" value="HUPs"/>
    <property type="match status" value="1"/>
</dbReference>
<dbReference type="PANTHER" id="PTHR43033">
    <property type="entry name" value="TRNA(ILE)-LYSIDINE SYNTHASE-RELATED"/>
    <property type="match status" value="1"/>
</dbReference>
<dbReference type="InterPro" id="IPR015262">
    <property type="entry name" value="tRNA_Ile_lys_synt_subst-bd"/>
</dbReference>
<evidence type="ECO:0000313" key="10">
    <source>
        <dbReference type="EMBL" id="OZI47024.1"/>
    </source>
</evidence>
<keyword evidence="11" id="KW-1185">Reference proteome</keyword>
<dbReference type="Proteomes" id="UP000216913">
    <property type="component" value="Unassembled WGS sequence"/>
</dbReference>
<dbReference type="InterPro" id="IPR014729">
    <property type="entry name" value="Rossmann-like_a/b/a_fold"/>
</dbReference>
<evidence type="ECO:0000256" key="4">
    <source>
        <dbReference type="ARBA" id="ARBA00022741"/>
    </source>
</evidence>
<keyword evidence="5 7" id="KW-0067">ATP-binding</keyword>
<dbReference type="CDD" id="cd01992">
    <property type="entry name" value="TilS_N"/>
    <property type="match status" value="1"/>
</dbReference>
<dbReference type="EC" id="6.3.4.19" evidence="7"/>
<name>A0A261TBM2_9BORD</name>
<dbReference type="GO" id="GO:0006400">
    <property type="term" value="P:tRNA modification"/>
    <property type="evidence" value="ECO:0007669"/>
    <property type="project" value="UniProtKB-UniRule"/>
</dbReference>
<comment type="function">
    <text evidence="7">Ligates lysine onto the cytidine present at position 34 of the AUA codon-specific tRNA(Ile) that contains the anticodon CAU, in an ATP-dependent manner. Cytidine is converted to lysidine, thus changing the amino acid specificity of the tRNA from methionine to isoleucine.</text>
</comment>
<dbReference type="Gene3D" id="1.20.59.20">
    <property type="match status" value="1"/>
</dbReference>
<accession>A0A261TBM2</accession>
<evidence type="ECO:0000259" key="8">
    <source>
        <dbReference type="Pfam" id="PF01171"/>
    </source>
</evidence>
<reference evidence="10 11" key="1">
    <citation type="submission" date="2017-05" db="EMBL/GenBank/DDBJ databases">
        <title>Complete and WGS of Bordetella genogroups.</title>
        <authorList>
            <person name="Spilker T."/>
            <person name="LiPuma J."/>
        </authorList>
    </citation>
    <scope>NUCLEOTIDE SEQUENCE [LARGE SCALE GENOMIC DNA]</scope>
    <source>
        <strain evidence="10 11">AU10456</strain>
    </source>
</reference>
<evidence type="ECO:0000256" key="2">
    <source>
        <dbReference type="ARBA" id="ARBA00022598"/>
    </source>
</evidence>
<dbReference type="InterPro" id="IPR012795">
    <property type="entry name" value="tRNA_Ile_lys_synt_N"/>
</dbReference>
<dbReference type="InterPro" id="IPR011063">
    <property type="entry name" value="TilS/TtcA_N"/>
</dbReference>
<feature type="domain" description="tRNA(Ile)-lysidine synthase substrate-binding" evidence="9">
    <location>
        <begin position="260"/>
        <end position="328"/>
    </location>
</feature>
<dbReference type="OrthoDB" id="9807403at2"/>
<dbReference type="RefSeq" id="WP_094803241.1">
    <property type="nucleotide sequence ID" value="NZ_NEVP01000011.1"/>
</dbReference>
<dbReference type="PANTHER" id="PTHR43033:SF1">
    <property type="entry name" value="TRNA(ILE)-LYSIDINE SYNTHASE-RELATED"/>
    <property type="match status" value="1"/>
</dbReference>
<dbReference type="InterPro" id="IPR012094">
    <property type="entry name" value="tRNA_Ile_lys_synt"/>
</dbReference>
<comment type="catalytic activity">
    <reaction evidence="6 7">
        <text>cytidine(34) in tRNA(Ile2) + L-lysine + ATP = lysidine(34) in tRNA(Ile2) + AMP + diphosphate + H(+)</text>
        <dbReference type="Rhea" id="RHEA:43744"/>
        <dbReference type="Rhea" id="RHEA-COMP:10625"/>
        <dbReference type="Rhea" id="RHEA-COMP:10670"/>
        <dbReference type="ChEBI" id="CHEBI:15378"/>
        <dbReference type="ChEBI" id="CHEBI:30616"/>
        <dbReference type="ChEBI" id="CHEBI:32551"/>
        <dbReference type="ChEBI" id="CHEBI:33019"/>
        <dbReference type="ChEBI" id="CHEBI:82748"/>
        <dbReference type="ChEBI" id="CHEBI:83665"/>
        <dbReference type="ChEBI" id="CHEBI:456215"/>
        <dbReference type="EC" id="6.3.4.19"/>
    </reaction>
</comment>
<organism evidence="10 11">
    <name type="scientific">Bordetella genomosp. 5</name>
    <dbReference type="NCBI Taxonomy" id="1395608"/>
    <lineage>
        <taxon>Bacteria</taxon>
        <taxon>Pseudomonadati</taxon>
        <taxon>Pseudomonadota</taxon>
        <taxon>Betaproteobacteria</taxon>
        <taxon>Burkholderiales</taxon>
        <taxon>Alcaligenaceae</taxon>
        <taxon>Bordetella</taxon>
    </lineage>
</organism>
<keyword evidence="4 7" id="KW-0547">Nucleotide-binding</keyword>
<comment type="similarity">
    <text evidence="7">Belongs to the tRNA(Ile)-lysidine synthase family.</text>
</comment>
<evidence type="ECO:0000256" key="7">
    <source>
        <dbReference type="HAMAP-Rule" id="MF_01161"/>
    </source>
</evidence>
<dbReference type="GO" id="GO:0032267">
    <property type="term" value="F:tRNA(Ile)-lysidine synthase activity"/>
    <property type="evidence" value="ECO:0007669"/>
    <property type="project" value="UniProtKB-EC"/>
</dbReference>
<sequence>MPSDVFDDPLIAPLAAPLRAVWPRDARVAVAVSGGADSAMLAVAAASLGRPLVLLHVHHGLQAPADQWQVQVEALGARLAVPVRSARVQVADDSGKGIEAAARQARYDALAALARAESVGHVLLAHHRNDQAETVLLRLLRGAGLQGMGAMRPTRERDGIVYLRPWLEIDRARILEAAAAFHARTGWQPVQDPTNADPAYTRAAVRTQLAPVLDARWPGWQAIVARHARHMDEAARILAEVARTDFAGLEPADDGRSFGLAAWRALSPPRQAQVLRFWLDRQGLRAPADARLAELMRQLRGLHQLGHDRDLRVAHDGHVIRCHRARVWIEPGGEAATR</sequence>
<proteinExistence type="inferred from homology"/>
<protein>
    <recommendedName>
        <fullName evidence="7">tRNA(Ile)-lysidine synthase</fullName>
        <ecNumber evidence="7">6.3.4.19</ecNumber>
    </recommendedName>
    <alternativeName>
        <fullName evidence="7">tRNA(Ile)-2-lysyl-cytidine synthase</fullName>
    </alternativeName>
    <alternativeName>
        <fullName evidence="7">tRNA(Ile)-lysidine synthetase</fullName>
    </alternativeName>
</protein>
<dbReference type="Pfam" id="PF09179">
    <property type="entry name" value="TilS"/>
    <property type="match status" value="1"/>
</dbReference>
<comment type="domain">
    <text evidence="7">The N-terminal region contains the highly conserved SGGXDS motif, predicted to be a P-loop motif involved in ATP binding.</text>
</comment>
<keyword evidence="3 7" id="KW-0819">tRNA processing</keyword>
<comment type="caution">
    <text evidence="10">The sequence shown here is derived from an EMBL/GenBank/DDBJ whole genome shotgun (WGS) entry which is preliminary data.</text>
</comment>
<evidence type="ECO:0000256" key="6">
    <source>
        <dbReference type="ARBA" id="ARBA00048539"/>
    </source>
</evidence>
<comment type="subcellular location">
    <subcellularLocation>
        <location evidence="7">Cytoplasm</location>
    </subcellularLocation>
</comment>
<dbReference type="GO" id="GO:0005524">
    <property type="term" value="F:ATP binding"/>
    <property type="evidence" value="ECO:0007669"/>
    <property type="project" value="UniProtKB-UniRule"/>
</dbReference>
<dbReference type="HAMAP" id="MF_01161">
    <property type="entry name" value="tRNA_Ile_lys_synt"/>
    <property type="match status" value="1"/>
</dbReference>
<dbReference type="SUPFAM" id="SSF52402">
    <property type="entry name" value="Adenine nucleotide alpha hydrolases-like"/>
    <property type="match status" value="1"/>
</dbReference>
<feature type="binding site" evidence="7">
    <location>
        <begin position="33"/>
        <end position="38"/>
    </location>
    <ligand>
        <name>ATP</name>
        <dbReference type="ChEBI" id="CHEBI:30616"/>
    </ligand>
</feature>
<dbReference type="NCBIfam" id="TIGR02432">
    <property type="entry name" value="lysidine_TilS_N"/>
    <property type="match status" value="1"/>
</dbReference>
<keyword evidence="1 7" id="KW-0963">Cytoplasm</keyword>